<dbReference type="Gramene" id="EFJ10290">
    <property type="protein sequence ID" value="EFJ10290"/>
    <property type="gene ID" value="SELMODRAFT_427179"/>
</dbReference>
<dbReference type="AlphaFoldDB" id="D8SYS5"/>
<protein>
    <recommendedName>
        <fullName evidence="10">Leucine-rich repeat-containing N-terminal plant-type domain-containing protein</fullName>
    </recommendedName>
</protein>
<evidence type="ECO:0000256" key="1">
    <source>
        <dbReference type="ARBA" id="ARBA00004479"/>
    </source>
</evidence>
<dbReference type="GO" id="GO:0016020">
    <property type="term" value="C:membrane"/>
    <property type="evidence" value="ECO:0007669"/>
    <property type="project" value="UniProtKB-SubCell"/>
</dbReference>
<dbReference type="KEGG" id="smo:SELMODRAFT_427179"/>
<dbReference type="InParanoid" id="D8SYS5"/>
<evidence type="ECO:0000256" key="7">
    <source>
        <dbReference type="SAM" id="Phobius"/>
    </source>
</evidence>
<evidence type="ECO:0000256" key="3">
    <source>
        <dbReference type="ARBA" id="ARBA00022729"/>
    </source>
</evidence>
<evidence type="ECO:0000256" key="5">
    <source>
        <dbReference type="ARBA" id="ARBA00023136"/>
    </source>
</evidence>
<dbReference type="SUPFAM" id="SSF52058">
    <property type="entry name" value="L domain-like"/>
    <property type="match status" value="1"/>
</dbReference>
<dbReference type="Gene3D" id="3.30.1490.310">
    <property type="match status" value="1"/>
</dbReference>
<keyword evidence="4 7" id="KW-1133">Transmembrane helix</keyword>
<dbReference type="InterPro" id="IPR046956">
    <property type="entry name" value="RLP23-like"/>
</dbReference>
<organism evidence="9">
    <name type="scientific">Selaginella moellendorffii</name>
    <name type="common">Spikemoss</name>
    <dbReference type="NCBI Taxonomy" id="88036"/>
    <lineage>
        <taxon>Eukaryota</taxon>
        <taxon>Viridiplantae</taxon>
        <taxon>Streptophyta</taxon>
        <taxon>Embryophyta</taxon>
        <taxon>Tracheophyta</taxon>
        <taxon>Lycopodiopsida</taxon>
        <taxon>Selaginellales</taxon>
        <taxon>Selaginellaceae</taxon>
        <taxon>Selaginella</taxon>
    </lineage>
</organism>
<keyword evidence="6" id="KW-0325">Glycoprotein</keyword>
<evidence type="ECO:0000313" key="8">
    <source>
        <dbReference type="EMBL" id="EFJ10290.1"/>
    </source>
</evidence>
<evidence type="ECO:0000313" key="9">
    <source>
        <dbReference type="Proteomes" id="UP000001514"/>
    </source>
</evidence>
<evidence type="ECO:0008006" key="10">
    <source>
        <dbReference type="Google" id="ProtNLM"/>
    </source>
</evidence>
<proteinExistence type="predicted"/>
<evidence type="ECO:0000256" key="2">
    <source>
        <dbReference type="ARBA" id="ARBA00022692"/>
    </source>
</evidence>
<name>D8SYS5_SELML</name>
<gene>
    <name evidence="8" type="ORF">SELMODRAFT_427179</name>
</gene>
<feature type="transmembrane region" description="Helical" evidence="7">
    <location>
        <begin position="219"/>
        <end position="239"/>
    </location>
</feature>
<dbReference type="EMBL" id="GL377654">
    <property type="protein sequence ID" value="EFJ10290.1"/>
    <property type="molecule type" value="Genomic_DNA"/>
</dbReference>
<accession>D8SYS5</accession>
<evidence type="ECO:0000256" key="6">
    <source>
        <dbReference type="ARBA" id="ARBA00023180"/>
    </source>
</evidence>
<dbReference type="PANTHER" id="PTHR48063:SF112">
    <property type="entry name" value="RECEPTOR LIKE PROTEIN 30-LIKE"/>
    <property type="match status" value="1"/>
</dbReference>
<sequence length="257" mass="28515">MYTLVLSNNMLSGSIPASVVQIPSLRGLLLGHNKLEGGLPVELKNTSNLIQLSLNDNQMAGEIPSWVGCSVKETRYNNDVTFPYLMVLLFNIEPSICKGYNEAMFILQGIRFHEFEQLPIATRCQTWFYLAPPDLSQNQLESQIPGSLADLTFLKYFNISHNRLLGGIPQAGQLPVFPASSYEGNPGLCGIPLAECQRAAPDDHNLDNHSGGKDEDGRMLAGIVAAVVSCVLWSCAVFFSKSWERLLQRVLMSWLYY</sequence>
<dbReference type="HOGENOM" id="CLU_1083380_0_0_1"/>
<dbReference type="STRING" id="88036.D8SYS5"/>
<reference evidence="8 9" key="1">
    <citation type="journal article" date="2011" name="Science">
        <title>The Selaginella genome identifies genetic changes associated with the evolution of vascular plants.</title>
        <authorList>
            <person name="Banks J.A."/>
            <person name="Nishiyama T."/>
            <person name="Hasebe M."/>
            <person name="Bowman J.L."/>
            <person name="Gribskov M."/>
            <person name="dePamphilis C."/>
            <person name="Albert V.A."/>
            <person name="Aono N."/>
            <person name="Aoyama T."/>
            <person name="Ambrose B.A."/>
            <person name="Ashton N.W."/>
            <person name="Axtell M.J."/>
            <person name="Barker E."/>
            <person name="Barker M.S."/>
            <person name="Bennetzen J.L."/>
            <person name="Bonawitz N.D."/>
            <person name="Chapple C."/>
            <person name="Cheng C."/>
            <person name="Correa L.G."/>
            <person name="Dacre M."/>
            <person name="DeBarry J."/>
            <person name="Dreyer I."/>
            <person name="Elias M."/>
            <person name="Engstrom E.M."/>
            <person name="Estelle M."/>
            <person name="Feng L."/>
            <person name="Finet C."/>
            <person name="Floyd S.K."/>
            <person name="Frommer W.B."/>
            <person name="Fujita T."/>
            <person name="Gramzow L."/>
            <person name="Gutensohn M."/>
            <person name="Harholt J."/>
            <person name="Hattori M."/>
            <person name="Heyl A."/>
            <person name="Hirai T."/>
            <person name="Hiwatashi Y."/>
            <person name="Ishikawa M."/>
            <person name="Iwata M."/>
            <person name="Karol K.G."/>
            <person name="Koehler B."/>
            <person name="Kolukisaoglu U."/>
            <person name="Kubo M."/>
            <person name="Kurata T."/>
            <person name="Lalonde S."/>
            <person name="Li K."/>
            <person name="Li Y."/>
            <person name="Litt A."/>
            <person name="Lyons E."/>
            <person name="Manning G."/>
            <person name="Maruyama T."/>
            <person name="Michael T.P."/>
            <person name="Mikami K."/>
            <person name="Miyazaki S."/>
            <person name="Morinaga S."/>
            <person name="Murata T."/>
            <person name="Mueller-Roeber B."/>
            <person name="Nelson D.R."/>
            <person name="Obara M."/>
            <person name="Oguri Y."/>
            <person name="Olmstead R.G."/>
            <person name="Onodera N."/>
            <person name="Petersen B.L."/>
            <person name="Pils B."/>
            <person name="Prigge M."/>
            <person name="Rensing S.A."/>
            <person name="Riano-Pachon D.M."/>
            <person name="Roberts A.W."/>
            <person name="Sato Y."/>
            <person name="Scheller H.V."/>
            <person name="Schulz B."/>
            <person name="Schulz C."/>
            <person name="Shakirov E.V."/>
            <person name="Shibagaki N."/>
            <person name="Shinohara N."/>
            <person name="Shippen D.E."/>
            <person name="Soerensen I."/>
            <person name="Sotooka R."/>
            <person name="Sugimoto N."/>
            <person name="Sugita M."/>
            <person name="Sumikawa N."/>
            <person name="Tanurdzic M."/>
            <person name="Theissen G."/>
            <person name="Ulvskov P."/>
            <person name="Wakazuki S."/>
            <person name="Weng J.K."/>
            <person name="Willats W.W."/>
            <person name="Wipf D."/>
            <person name="Wolf P.G."/>
            <person name="Yang L."/>
            <person name="Zimmer A.D."/>
            <person name="Zhu Q."/>
            <person name="Mitros T."/>
            <person name="Hellsten U."/>
            <person name="Loque D."/>
            <person name="Otillar R."/>
            <person name="Salamov A."/>
            <person name="Schmutz J."/>
            <person name="Shapiro H."/>
            <person name="Lindquist E."/>
            <person name="Lucas S."/>
            <person name="Rokhsar D."/>
            <person name="Grigoriev I.V."/>
        </authorList>
    </citation>
    <scope>NUCLEOTIDE SEQUENCE [LARGE SCALE GENOMIC DNA]</scope>
</reference>
<dbReference type="Proteomes" id="UP000001514">
    <property type="component" value="Unassembled WGS sequence"/>
</dbReference>
<dbReference type="InterPro" id="IPR032675">
    <property type="entry name" value="LRR_dom_sf"/>
</dbReference>
<keyword evidence="9" id="KW-1185">Reference proteome</keyword>
<dbReference type="Pfam" id="PF00560">
    <property type="entry name" value="LRR_1"/>
    <property type="match status" value="1"/>
</dbReference>
<keyword evidence="3" id="KW-0732">Signal</keyword>
<keyword evidence="5 7" id="KW-0472">Membrane</keyword>
<keyword evidence="2 7" id="KW-0812">Transmembrane</keyword>
<dbReference type="Gene3D" id="3.80.10.10">
    <property type="entry name" value="Ribonuclease Inhibitor"/>
    <property type="match status" value="2"/>
</dbReference>
<evidence type="ECO:0000256" key="4">
    <source>
        <dbReference type="ARBA" id="ARBA00022989"/>
    </source>
</evidence>
<comment type="subcellular location">
    <subcellularLocation>
        <location evidence="1">Membrane</location>
        <topology evidence="1">Single-pass type I membrane protein</topology>
    </subcellularLocation>
</comment>
<dbReference type="PANTHER" id="PTHR48063">
    <property type="entry name" value="LRR RECEPTOR-LIKE KINASE"/>
    <property type="match status" value="1"/>
</dbReference>
<dbReference type="InterPro" id="IPR001611">
    <property type="entry name" value="Leu-rich_rpt"/>
</dbReference>